<gene>
    <name evidence="1" type="ORF">DSO57_1004813</name>
</gene>
<sequence>MSSDLNGEHTATSKKYLVDLLRREMEFKGALVTDFGQINRLYINNSVTSSLKEALYISISLGTIDFNMDGVGIASIPLIKELVKEGAILESTIDTSVRRILKNWLGLLDSTGHVDIAKLRSAKIGSQEDIAKAINAARESIILLQNNMLPLSPSAKLLITGPASDSLRLVAGPIRGWVLQM</sequence>
<evidence type="ECO:0000313" key="2">
    <source>
        <dbReference type="Proteomes" id="UP001165960"/>
    </source>
</evidence>
<protein>
    <submittedName>
        <fullName evidence="1">Uncharacterized protein</fullName>
    </submittedName>
</protein>
<keyword evidence="2" id="KW-1185">Reference proteome</keyword>
<dbReference type="EMBL" id="QTSX02007112">
    <property type="protein sequence ID" value="KAJ9051402.1"/>
    <property type="molecule type" value="Genomic_DNA"/>
</dbReference>
<name>A0ACC2RMW0_9FUNG</name>
<comment type="caution">
    <text evidence="1">The sequence shown here is derived from an EMBL/GenBank/DDBJ whole genome shotgun (WGS) entry which is preliminary data.</text>
</comment>
<reference evidence="1" key="1">
    <citation type="submission" date="2022-04" db="EMBL/GenBank/DDBJ databases">
        <title>Genome of the entomopathogenic fungus Entomophthora muscae.</title>
        <authorList>
            <person name="Elya C."/>
            <person name="Lovett B.R."/>
            <person name="Lee E."/>
            <person name="Macias A.M."/>
            <person name="Hajek A.E."/>
            <person name="De Bivort B.L."/>
            <person name="Kasson M.T."/>
            <person name="De Fine Licht H.H."/>
            <person name="Stajich J.E."/>
        </authorList>
    </citation>
    <scope>NUCLEOTIDE SEQUENCE</scope>
    <source>
        <strain evidence="1">Berkeley</strain>
    </source>
</reference>
<accession>A0ACC2RMW0</accession>
<dbReference type="Proteomes" id="UP001165960">
    <property type="component" value="Unassembled WGS sequence"/>
</dbReference>
<evidence type="ECO:0000313" key="1">
    <source>
        <dbReference type="EMBL" id="KAJ9051402.1"/>
    </source>
</evidence>
<proteinExistence type="predicted"/>
<organism evidence="1 2">
    <name type="scientific">Entomophthora muscae</name>
    <dbReference type="NCBI Taxonomy" id="34485"/>
    <lineage>
        <taxon>Eukaryota</taxon>
        <taxon>Fungi</taxon>
        <taxon>Fungi incertae sedis</taxon>
        <taxon>Zoopagomycota</taxon>
        <taxon>Entomophthoromycotina</taxon>
        <taxon>Entomophthoromycetes</taxon>
        <taxon>Entomophthorales</taxon>
        <taxon>Entomophthoraceae</taxon>
        <taxon>Entomophthora</taxon>
    </lineage>
</organism>